<dbReference type="PANTHER" id="PTHR19879:SF9">
    <property type="entry name" value="TRANSCRIPTION INITIATION FACTOR TFIID SUBUNIT 5"/>
    <property type="match status" value="1"/>
</dbReference>
<evidence type="ECO:0000256" key="2">
    <source>
        <dbReference type="SAM" id="MobiDB-lite"/>
    </source>
</evidence>
<proteinExistence type="predicted"/>
<dbReference type="Pfam" id="PF12894">
    <property type="entry name" value="ANAPC4_WD40"/>
    <property type="match status" value="2"/>
</dbReference>
<feature type="compositionally biased region" description="Basic residues" evidence="2">
    <location>
        <begin position="147"/>
        <end position="159"/>
    </location>
</feature>
<evidence type="ECO:0000256" key="1">
    <source>
        <dbReference type="PROSITE-ProRule" id="PRU00221"/>
    </source>
</evidence>
<feature type="compositionally biased region" description="Polar residues" evidence="2">
    <location>
        <begin position="170"/>
        <end position="185"/>
    </location>
</feature>
<feature type="compositionally biased region" description="Low complexity" evidence="2">
    <location>
        <begin position="209"/>
        <end position="220"/>
    </location>
</feature>
<dbReference type="PANTHER" id="PTHR19879">
    <property type="entry name" value="TRANSCRIPTION INITIATION FACTOR TFIID"/>
    <property type="match status" value="1"/>
</dbReference>
<dbReference type="InterPro" id="IPR036322">
    <property type="entry name" value="WD40_repeat_dom_sf"/>
</dbReference>
<protein>
    <recommendedName>
        <fullName evidence="3">Anaphase-promoting complex subunit 4-like WD40 domain-containing protein</fullName>
    </recommendedName>
</protein>
<feature type="domain" description="Anaphase-promoting complex subunit 4-like WD40" evidence="3">
    <location>
        <begin position="622"/>
        <end position="676"/>
    </location>
</feature>
<feature type="compositionally biased region" description="Basic residues" evidence="2">
    <location>
        <begin position="51"/>
        <end position="66"/>
    </location>
</feature>
<feature type="region of interest" description="Disordered" evidence="2">
    <location>
        <begin position="1"/>
        <end position="250"/>
    </location>
</feature>
<dbReference type="InterPro" id="IPR001680">
    <property type="entry name" value="WD40_rpt"/>
</dbReference>
<dbReference type="InterPro" id="IPR024977">
    <property type="entry name" value="Apc4-like_WD40_dom"/>
</dbReference>
<dbReference type="PROSITE" id="PS50082">
    <property type="entry name" value="WD_REPEATS_2"/>
    <property type="match status" value="1"/>
</dbReference>
<dbReference type="EMBL" id="HBNS01004793">
    <property type="protein sequence ID" value="CAE4585805.1"/>
    <property type="molecule type" value="Transcribed_RNA"/>
</dbReference>
<dbReference type="Pfam" id="PF00400">
    <property type="entry name" value="WD40"/>
    <property type="match status" value="4"/>
</dbReference>
<dbReference type="SMART" id="SM00320">
    <property type="entry name" value="WD40"/>
    <property type="match status" value="13"/>
</dbReference>
<gene>
    <name evidence="4" type="ORF">DBRI00130_LOCUS3877</name>
</gene>
<sequence>MGNSKSKNKGPYAGHELLDENDEKYFAKVRARNRVKSRDTSIPQGGVNSKSSKKRLLRKKSSKRRKDGKEAKSDDTVLTSLASPPKEGDGVRGRTAMLERAGENGIADGSGAMQYQGRVGVSVDGDDHVAGPLSHTTLPLQESIMKSKPHQKVPKKRRERREAPGRLGNSEDTSGQVEGGTNNSAILKLPSPRDTRALRRPQSHETMTPSSSKLKSPSRSAGTGLYNVASEMSSNRKGSKTKNKKTKQSPVEDYYVEMMRETTGTGSIVSSTSTEQTSPNSMRKNRGNVNRAFEATLPSGMVWTDISRGGKVTCLALSPAAASPPAQGFLDSCTPLLLGIGTDDGFVTVVEIMDDANGSAPEEENGVMKLLGGNKHKYGNLREIPREGKIRSLDFSPDGQRLVVGGDDCTAAVIDVGYPDNSDKSAQQQSLPPLRVLHEMEREDRVYTTKYSPDGSMIAIGGFDGMVAIASVPPEEKKDETPVLDLIAEIPRLGLVLSVDWSPDGSLLAIGGSDKRAAIVETTCGQFSEEDGHMIDNVGEGGGWDVIGEIQRPATVQCVRWSPDGAYLAVGGHDGHVAVVDINNRSIVKDISRNPDDEETSEMGSISGSIKGGGGTASTTASSASCHISSVCWSPDGAFVAVGGTDDLCAIIETKSFALVHEIRRGGHVTCVDWGSQAAAGSAKGGRFLAVGGDDKHVAVLKTGSEWDRSQGSITGTISLDTGEDSSLSSRSIVSGSTSEWVLKDNTFEDMDEDFNSAVKSGLINNKVTKNDDGELVVTAVCFSLKNGHTGESEYIAVAGSNGSVTIFSTADWTVLKKMSFSKSIHSLCFSNKNQYIVMGGDDSTAHILSVQTWEKVTDITADSSIYTVAFSMMDERLAFGTLDGVLTLLDAQNGFVIVGEMDTNTAPILTLDWSPNGKYMALGRNDASVTIHDSQSVFGNFFVPQKELHRGSGAPIHTVAFGDGGTFLAVGGGDWMVAIYSAEGGWLLCHELKMDGWVLSVAWSSDSRFLGIGGTELSKGGRVIDTASWDTIEELRDGQDSTAGFGTGEEVTSLGWSDDGRWFIVAGKGGNARIVDTETWELVRSIGQSDSSFGKVTNGNDKISIEPQPEQILSNPVKNKGLEDLQQHFNNDFRTLDEVEAIESIKKIIEVSPEEAIGWNQRSIVHRFLEVCDAFLTPYEFDEPPDILRMYVPCILMLQVHVKWVASQSAQNRSKVERKDDGEPLLSLHNILVSGIEIIELILDDEDNINTWWDDSQKFRLTPKDRRRINVWNESWLKIEREAPIVDVDLLVIANS</sequence>
<feature type="repeat" description="WD" evidence="1">
    <location>
        <begin position="556"/>
        <end position="590"/>
    </location>
</feature>
<accession>A0A7S4QM03</accession>
<feature type="region of interest" description="Disordered" evidence="2">
    <location>
        <begin position="590"/>
        <end position="614"/>
    </location>
</feature>
<feature type="region of interest" description="Disordered" evidence="2">
    <location>
        <begin position="262"/>
        <end position="286"/>
    </location>
</feature>
<feature type="compositionally biased region" description="Basic residues" evidence="2">
    <location>
        <begin position="237"/>
        <end position="247"/>
    </location>
</feature>
<dbReference type="InterPro" id="IPR015943">
    <property type="entry name" value="WD40/YVTN_repeat-like_dom_sf"/>
</dbReference>
<organism evidence="4">
    <name type="scientific">Ditylum brightwellii</name>
    <dbReference type="NCBI Taxonomy" id="49249"/>
    <lineage>
        <taxon>Eukaryota</taxon>
        <taxon>Sar</taxon>
        <taxon>Stramenopiles</taxon>
        <taxon>Ochrophyta</taxon>
        <taxon>Bacillariophyta</taxon>
        <taxon>Mediophyceae</taxon>
        <taxon>Lithodesmiophycidae</taxon>
        <taxon>Lithodesmiales</taxon>
        <taxon>Lithodesmiaceae</taxon>
        <taxon>Ditylum</taxon>
    </lineage>
</organism>
<reference evidence="4" key="1">
    <citation type="submission" date="2021-01" db="EMBL/GenBank/DDBJ databases">
        <authorList>
            <person name="Corre E."/>
            <person name="Pelletier E."/>
            <person name="Niang G."/>
            <person name="Scheremetjew M."/>
            <person name="Finn R."/>
            <person name="Kale V."/>
            <person name="Holt S."/>
            <person name="Cochrane G."/>
            <person name="Meng A."/>
            <person name="Brown T."/>
            <person name="Cohen L."/>
        </authorList>
    </citation>
    <scope>NUCLEOTIDE SEQUENCE</scope>
    <source>
        <strain evidence="4">GSO104</strain>
    </source>
</reference>
<evidence type="ECO:0000259" key="3">
    <source>
        <dbReference type="Pfam" id="PF12894"/>
    </source>
</evidence>
<feature type="domain" description="Anaphase-promoting complex subunit 4-like WD40" evidence="3">
    <location>
        <begin position="551"/>
        <end position="595"/>
    </location>
</feature>
<dbReference type="SUPFAM" id="SSF50978">
    <property type="entry name" value="WD40 repeat-like"/>
    <property type="match status" value="3"/>
</dbReference>
<keyword evidence="1" id="KW-0853">WD repeat</keyword>
<evidence type="ECO:0000313" key="4">
    <source>
        <dbReference type="EMBL" id="CAE4585805.1"/>
    </source>
</evidence>
<dbReference type="Gene3D" id="2.130.10.10">
    <property type="entry name" value="YVTN repeat-like/Quinoprotein amine dehydrogenase"/>
    <property type="match status" value="5"/>
</dbReference>
<feature type="compositionally biased region" description="Low complexity" evidence="2">
    <location>
        <begin position="262"/>
        <end position="274"/>
    </location>
</feature>
<name>A0A7S4QM03_9STRA</name>